<dbReference type="AlphaFoldDB" id="A0AAW6D1Y1"/>
<feature type="transmembrane region" description="Helical" evidence="1">
    <location>
        <begin position="50"/>
        <end position="71"/>
    </location>
</feature>
<dbReference type="InterPro" id="IPR011990">
    <property type="entry name" value="TPR-like_helical_dom_sf"/>
</dbReference>
<protein>
    <submittedName>
        <fullName evidence="2">Pilus assembly protein TadD</fullName>
    </submittedName>
</protein>
<evidence type="ECO:0000256" key="1">
    <source>
        <dbReference type="SAM" id="Phobius"/>
    </source>
</evidence>
<dbReference type="EMBL" id="JAQLXW010000006">
    <property type="protein sequence ID" value="MDB8003560.1"/>
    <property type="molecule type" value="Genomic_DNA"/>
</dbReference>
<keyword evidence="1" id="KW-0472">Membrane</keyword>
<keyword evidence="1" id="KW-0812">Transmembrane</keyword>
<name>A0AAW6D1Y1_9FIRM</name>
<dbReference type="Proteomes" id="UP001210809">
    <property type="component" value="Unassembled WGS sequence"/>
</dbReference>
<proteinExistence type="predicted"/>
<evidence type="ECO:0000313" key="3">
    <source>
        <dbReference type="Proteomes" id="UP001210809"/>
    </source>
</evidence>
<evidence type="ECO:0000313" key="2">
    <source>
        <dbReference type="EMBL" id="MDB8003560.1"/>
    </source>
</evidence>
<accession>A0AAW6D1Y1</accession>
<reference evidence="2" key="1">
    <citation type="submission" date="2023-01" db="EMBL/GenBank/DDBJ databases">
        <title>Human gut microbiome strain richness.</title>
        <authorList>
            <person name="Chen-Liaw A."/>
        </authorList>
    </citation>
    <scope>NUCLEOTIDE SEQUENCE</scope>
    <source>
        <strain evidence="2">1001283st1_G1_1001283B150217_161031</strain>
    </source>
</reference>
<organism evidence="2 3">
    <name type="scientific">[Eubacterium] siraeum</name>
    <dbReference type="NCBI Taxonomy" id="39492"/>
    <lineage>
        <taxon>Bacteria</taxon>
        <taxon>Bacillati</taxon>
        <taxon>Bacillota</taxon>
        <taxon>Clostridia</taxon>
        <taxon>Eubacteriales</taxon>
        <taxon>Oscillospiraceae</taxon>
        <taxon>Oscillospiraceae incertae sedis</taxon>
    </lineage>
</organism>
<dbReference type="SMART" id="SM00028">
    <property type="entry name" value="TPR"/>
    <property type="match status" value="2"/>
</dbReference>
<dbReference type="SUPFAM" id="SSF48452">
    <property type="entry name" value="TPR-like"/>
    <property type="match status" value="1"/>
</dbReference>
<feature type="transmembrane region" description="Helical" evidence="1">
    <location>
        <begin position="18"/>
        <end position="43"/>
    </location>
</feature>
<comment type="caution">
    <text evidence="2">The sequence shown here is derived from an EMBL/GenBank/DDBJ whole genome shotgun (WGS) entry which is preliminary data.</text>
</comment>
<dbReference type="Gene3D" id="1.25.40.10">
    <property type="entry name" value="Tetratricopeptide repeat domain"/>
    <property type="match status" value="1"/>
</dbReference>
<gene>
    <name evidence="2" type="ORF">PNE09_05690</name>
</gene>
<dbReference type="InterPro" id="IPR019734">
    <property type="entry name" value="TPR_rpt"/>
</dbReference>
<keyword evidence="1" id="KW-1133">Transmembrane helix</keyword>
<sequence>MPIIISIVIFLILTMQTFFLGGTVWLGIVGMLLSAAGVVLSFVLKNRKKYLSNVSALAGIVISVVCCLFITSGSGTGTLRQKEILLGQMVSAKTAENAEEKYADYVEAYGEDDSSALCLAQYYMRAEEADKSRSMLFKLKNTTSIDYYCTMAEWYNKFDKGNFSYVVSTLLDAVAEHPYWAKGHLMLGLSYYENNDNTSAIYYLKKAHLLDMSDGYSLCYLGVISYDRGSYKEAEKYLSDAKTLAGKDSYLLSLVETYQECVAREVS</sequence>